<keyword evidence="6" id="KW-1185">Reference proteome</keyword>
<dbReference type="InterPro" id="IPR038765">
    <property type="entry name" value="Papain-like_cys_pep_sf"/>
</dbReference>
<organism evidence="5 6">
    <name type="scientific">Leptobrachium leishanense</name>
    <name type="common">Leishan spiny toad</name>
    <dbReference type="NCBI Taxonomy" id="445787"/>
    <lineage>
        <taxon>Eukaryota</taxon>
        <taxon>Metazoa</taxon>
        <taxon>Chordata</taxon>
        <taxon>Craniata</taxon>
        <taxon>Vertebrata</taxon>
        <taxon>Euteleostomi</taxon>
        <taxon>Amphibia</taxon>
        <taxon>Batrachia</taxon>
        <taxon>Anura</taxon>
        <taxon>Pelobatoidea</taxon>
        <taxon>Megophryidae</taxon>
        <taxon>Leptobrachium</taxon>
    </lineage>
</organism>
<evidence type="ECO:0000313" key="5">
    <source>
        <dbReference type="Ensembl" id="ENSLLEP00000013382.1"/>
    </source>
</evidence>
<dbReference type="PANTHER" id="PTHR12411">
    <property type="entry name" value="CYSTEINE PROTEASE FAMILY C1-RELATED"/>
    <property type="match status" value="1"/>
</dbReference>
<dbReference type="Gene3D" id="3.90.70.10">
    <property type="entry name" value="Cysteine proteinases"/>
    <property type="match status" value="1"/>
</dbReference>
<dbReference type="GO" id="GO:0008234">
    <property type="term" value="F:cysteine-type peptidase activity"/>
    <property type="evidence" value="ECO:0007669"/>
    <property type="project" value="InterPro"/>
</dbReference>
<proteinExistence type="inferred from homology"/>
<dbReference type="SMART" id="SM00848">
    <property type="entry name" value="Inhibitor_I29"/>
    <property type="match status" value="1"/>
</dbReference>
<dbReference type="InterPro" id="IPR000668">
    <property type="entry name" value="Peptidase_C1A_C"/>
</dbReference>
<dbReference type="InterPro" id="IPR013201">
    <property type="entry name" value="Prot_inhib_I29"/>
</dbReference>
<evidence type="ECO:0000256" key="2">
    <source>
        <dbReference type="ARBA" id="ARBA00023157"/>
    </source>
</evidence>
<evidence type="ECO:0000259" key="3">
    <source>
        <dbReference type="SMART" id="SM00645"/>
    </source>
</evidence>
<name>A0A8C5MHR0_9ANUR</name>
<dbReference type="PROSITE" id="PS00639">
    <property type="entry name" value="THIOL_PROTEASE_HIS"/>
    <property type="match status" value="1"/>
</dbReference>
<dbReference type="OrthoDB" id="387093at2759"/>
<dbReference type="Ensembl" id="ENSLLET00000013901.1">
    <property type="protein sequence ID" value="ENSLLEP00000013382.1"/>
    <property type="gene ID" value="ENSLLEG00000008466.1"/>
</dbReference>
<reference evidence="5" key="2">
    <citation type="submission" date="2025-09" db="UniProtKB">
        <authorList>
            <consortium name="Ensembl"/>
        </authorList>
    </citation>
    <scope>IDENTIFICATION</scope>
</reference>
<dbReference type="InterPro" id="IPR039417">
    <property type="entry name" value="Peptidase_C1A_papain-like"/>
</dbReference>
<evidence type="ECO:0000256" key="1">
    <source>
        <dbReference type="ARBA" id="ARBA00008455"/>
    </source>
</evidence>
<keyword evidence="2" id="KW-1015">Disulfide bond</keyword>
<protein>
    <submittedName>
        <fullName evidence="5">Uncharacterized protein</fullName>
    </submittedName>
</protein>
<dbReference type="AlphaFoldDB" id="A0A8C5MHR0"/>
<reference evidence="5" key="1">
    <citation type="submission" date="2025-08" db="UniProtKB">
        <authorList>
            <consortium name="Ensembl"/>
        </authorList>
    </citation>
    <scope>IDENTIFICATION</scope>
</reference>
<evidence type="ECO:0000259" key="4">
    <source>
        <dbReference type="SMART" id="SM00848"/>
    </source>
</evidence>
<dbReference type="GO" id="GO:0006508">
    <property type="term" value="P:proteolysis"/>
    <property type="evidence" value="ECO:0007669"/>
    <property type="project" value="InterPro"/>
</dbReference>
<dbReference type="InterPro" id="IPR025660">
    <property type="entry name" value="Pept_his_AS"/>
</dbReference>
<dbReference type="SUPFAM" id="SSF54001">
    <property type="entry name" value="Cysteine proteinases"/>
    <property type="match status" value="1"/>
</dbReference>
<feature type="domain" description="Cathepsin propeptide inhibitor" evidence="4">
    <location>
        <begin position="33"/>
        <end position="90"/>
    </location>
</feature>
<comment type="similarity">
    <text evidence="1">Belongs to the peptidase C1 family.</text>
</comment>
<dbReference type="Proteomes" id="UP000694569">
    <property type="component" value="Unplaced"/>
</dbReference>
<sequence>MHNNDSMTGLCSVFTFMVIFLKHIFGNFNVVTFENFILQYNKSYGSREEYQRRLLIFSENMEKARQLQKEELGSARYGVTKFSDLSDEEICRYTINTSGPHEPGLMNNYTLDDKPFKSCDWRKKGLISEVKDQGEICGSCWAFAVVSNIEAQFAILGNLKNLSVQQVIDCSSCGNGCAGGFTWDGFITVLEQGGLAKEDSYKYNGNENKCKKNVTVEASIAGFEMIPRNENVMYSHLTTKGTLTVIVNKQPLIGYLGGVINLSHECCDKNHNDHAVLIVGCSKDETGPYWILKNSWGSNWGENGYFRMHMGENVCGITKYPITALLNREKKGVRCPTDSS</sequence>
<accession>A0A8C5MHR0</accession>
<dbReference type="InterPro" id="IPR025661">
    <property type="entry name" value="Pept_asp_AS"/>
</dbReference>
<dbReference type="InterPro" id="IPR013128">
    <property type="entry name" value="Peptidase_C1A"/>
</dbReference>
<evidence type="ECO:0000313" key="6">
    <source>
        <dbReference type="Proteomes" id="UP000694569"/>
    </source>
</evidence>
<dbReference type="Pfam" id="PF08246">
    <property type="entry name" value="Inhibitor_I29"/>
    <property type="match status" value="1"/>
</dbReference>
<dbReference type="Pfam" id="PF00112">
    <property type="entry name" value="Peptidase_C1"/>
    <property type="match status" value="1"/>
</dbReference>
<dbReference type="CDD" id="cd02248">
    <property type="entry name" value="Peptidase_C1A"/>
    <property type="match status" value="1"/>
</dbReference>
<dbReference type="SMART" id="SM00645">
    <property type="entry name" value="Pept_C1"/>
    <property type="match status" value="1"/>
</dbReference>
<dbReference type="PROSITE" id="PS00640">
    <property type="entry name" value="THIOL_PROTEASE_ASN"/>
    <property type="match status" value="1"/>
</dbReference>
<dbReference type="PRINTS" id="PR00705">
    <property type="entry name" value="PAPAIN"/>
</dbReference>
<dbReference type="GeneTree" id="ENSGT00940000161630"/>
<feature type="domain" description="Peptidase C1A papain C-terminal" evidence="3">
    <location>
        <begin position="115"/>
        <end position="325"/>
    </location>
</feature>